<dbReference type="SMART" id="SM00228">
    <property type="entry name" value="PDZ"/>
    <property type="match status" value="1"/>
</dbReference>
<evidence type="ECO:0000313" key="3">
    <source>
        <dbReference type="EMBL" id="OGF27583.1"/>
    </source>
</evidence>
<proteinExistence type="predicted"/>
<dbReference type="EMBL" id="MFGB01000007">
    <property type="protein sequence ID" value="OGF27583.1"/>
    <property type="molecule type" value="Genomic_DNA"/>
</dbReference>
<evidence type="ECO:0000256" key="1">
    <source>
        <dbReference type="SAM" id="Phobius"/>
    </source>
</evidence>
<gene>
    <name evidence="3" type="ORF">A2227_01930</name>
</gene>
<dbReference type="PANTHER" id="PTHR47389:SF4">
    <property type="entry name" value="OS09G0436400 PROTEIN"/>
    <property type="match status" value="1"/>
</dbReference>
<name>A0A1F5SMB1_9BACT</name>
<dbReference type="PROSITE" id="PS50106">
    <property type="entry name" value="PDZ"/>
    <property type="match status" value="1"/>
</dbReference>
<sequence length="142" mass="15439">MEKTKVGPIQIIQLATVILLFFGAFYFIGFKARQESRNSHDLMPGAYAGITIMGIPEEIADLSPAVPHGVAVMTVSHGYPAKEKGIIPGDIITSLDGNAIKNMLQFFEIMHDKKPADELSVGILRGTEKLSFSLILAADRPK</sequence>
<organism evidence="3 4">
    <name type="scientific">Candidatus Falkowbacteria bacterium RIFOXYA2_FULL_47_19</name>
    <dbReference type="NCBI Taxonomy" id="1797994"/>
    <lineage>
        <taxon>Bacteria</taxon>
        <taxon>Candidatus Falkowiibacteriota</taxon>
    </lineage>
</organism>
<keyword evidence="1" id="KW-1133">Transmembrane helix</keyword>
<comment type="caution">
    <text evidence="3">The sequence shown here is derived from an EMBL/GenBank/DDBJ whole genome shotgun (WGS) entry which is preliminary data.</text>
</comment>
<dbReference type="InterPro" id="IPR036034">
    <property type="entry name" value="PDZ_sf"/>
</dbReference>
<dbReference type="PANTHER" id="PTHR47389">
    <property type="entry name" value="OS09G0436400 PROTEIN"/>
    <property type="match status" value="1"/>
</dbReference>
<keyword evidence="1" id="KW-0472">Membrane</keyword>
<dbReference type="Gene3D" id="2.30.42.10">
    <property type="match status" value="1"/>
</dbReference>
<reference evidence="3 4" key="1">
    <citation type="journal article" date="2016" name="Nat. Commun.">
        <title>Thousands of microbial genomes shed light on interconnected biogeochemical processes in an aquifer system.</title>
        <authorList>
            <person name="Anantharaman K."/>
            <person name="Brown C.T."/>
            <person name="Hug L.A."/>
            <person name="Sharon I."/>
            <person name="Castelle C.J."/>
            <person name="Probst A.J."/>
            <person name="Thomas B.C."/>
            <person name="Singh A."/>
            <person name="Wilkins M.J."/>
            <person name="Karaoz U."/>
            <person name="Brodie E.L."/>
            <person name="Williams K.H."/>
            <person name="Hubbard S.S."/>
            <person name="Banfield J.F."/>
        </authorList>
    </citation>
    <scope>NUCLEOTIDE SEQUENCE [LARGE SCALE GENOMIC DNA]</scope>
</reference>
<feature type="domain" description="PDZ" evidence="2">
    <location>
        <begin position="45"/>
        <end position="103"/>
    </location>
</feature>
<dbReference type="STRING" id="1797994.A2227_01930"/>
<accession>A0A1F5SMB1</accession>
<evidence type="ECO:0000313" key="4">
    <source>
        <dbReference type="Proteomes" id="UP000178367"/>
    </source>
</evidence>
<dbReference type="AlphaFoldDB" id="A0A1F5SMB1"/>
<dbReference type="SUPFAM" id="SSF50156">
    <property type="entry name" value="PDZ domain-like"/>
    <property type="match status" value="1"/>
</dbReference>
<dbReference type="Proteomes" id="UP000178367">
    <property type="component" value="Unassembled WGS sequence"/>
</dbReference>
<evidence type="ECO:0000259" key="2">
    <source>
        <dbReference type="PROSITE" id="PS50106"/>
    </source>
</evidence>
<dbReference type="CDD" id="cd06779">
    <property type="entry name" value="cpPDZ_Deg_HtrA-like"/>
    <property type="match status" value="1"/>
</dbReference>
<protein>
    <recommendedName>
        <fullName evidence="2">PDZ domain-containing protein</fullName>
    </recommendedName>
</protein>
<feature type="transmembrane region" description="Helical" evidence="1">
    <location>
        <begin position="6"/>
        <end position="28"/>
    </location>
</feature>
<dbReference type="InterPro" id="IPR001478">
    <property type="entry name" value="PDZ"/>
</dbReference>
<keyword evidence="1" id="KW-0812">Transmembrane</keyword>
<dbReference type="Pfam" id="PF13180">
    <property type="entry name" value="PDZ_2"/>
    <property type="match status" value="1"/>
</dbReference>